<evidence type="ECO:0000313" key="4">
    <source>
        <dbReference type="Proteomes" id="UP001642483"/>
    </source>
</evidence>
<comment type="caution">
    <text evidence="3">The sequence shown here is derived from an EMBL/GenBank/DDBJ whole genome shotgun (WGS) entry which is preliminary data.</text>
</comment>
<keyword evidence="4" id="KW-1185">Reference proteome</keyword>
<sequence>MESESKERSFIETALKHHSSAQAAIKVLQEQLSSLKKIQSTKKETFILTNEQDLEKSAADILYSASHFLHDSVDGKPIVASPFLSSTLSVHGNVKDDGVIRNLLPSFEDIKNNKKLIDIEKIVSVSPIKPSYSEITSLTPVTKDSLASTTLPLTPFSFNISTPKSMHAIDPEVNEQISSSVNCLHLTPQFSTQNMNLTEILEQLAYSSTLSGHGPEHDRVLNTSDTDELIQLLEKISQAGKDLKFELQEAKLQESKLKEEVASLRTKENGVSRKSEWKSSEDCKGFEEKCTKLEDALLSLQDENIKLNRMLKDRGETSQNESFEKMKDENHRLKIQVEQLKQSLADNEKKLQGYSTNMVTRTGSPEKKAKQQQLQNNHVDTQLRNKLDVLEGKLYDTISEVDEVKKYQKTIDDLHILLLEKDEKIKSYERQLKALCKKYGAMHTEYELLQEKDVYKRKEVLQLCDKFERMKAKYKKLESELTEYRTEDQRDNTCKWALENSIQKLTQENYSLRAKILSEEKQMSMSKMLLEKDYEALKMRYDGLLLKISQSDYDKNSFPKQIVHPTKEVQLNTSILSATPYALDASGDPARSRSYHKLGSPNFTSTIRRQRRHTSPWHLTLPENIVSRQPNGLRVRSDSDVHYLNHSWNSGNLKAVPKATNVEGGDGLHLSTGQNVTGVSPLTTTELYTQGFETPFSKSPILKQQNLSSYPLRKNFGHHRRSFSLSPVDVQSRAKSAFNFKKNISVHSQNASEQSAVKRDEQTGREISVTEQEATKNKLCFSSEVLSSTPLCTSSHHHKRSHTTPNVSLTDPKSNYFLEGLGIRYGQSAYSKEYLKNMDGVRLVVNLSNHTDKKELKKTNEQHNESSLTGILKQANCNASFAHEKSSSVNFGLPQQESTQLEDITKHGVLSHSKSTEYDSASKSVLGESTLREEKCWRSLHLSDLPCDQTAVYDKFRNFHSHVTDYKNPPMILQNDVIEDDKKTIDNANTLRKMSAASERSYLQKQRDFPLAVKVSF</sequence>
<feature type="coiled-coil region" evidence="1">
    <location>
        <begin position="240"/>
        <end position="357"/>
    </location>
</feature>
<dbReference type="EMBL" id="CAWYQH010000001">
    <property type="protein sequence ID" value="CAK8672770.1"/>
    <property type="molecule type" value="Genomic_DNA"/>
</dbReference>
<reference evidence="3 4" key="1">
    <citation type="submission" date="2024-02" db="EMBL/GenBank/DDBJ databases">
        <authorList>
            <person name="Daric V."/>
            <person name="Darras S."/>
        </authorList>
    </citation>
    <scope>NUCLEOTIDE SEQUENCE [LARGE SCALE GENOMIC DNA]</scope>
</reference>
<organism evidence="3 4">
    <name type="scientific">Clavelina lepadiformis</name>
    <name type="common">Light-bulb sea squirt</name>
    <name type="synonym">Ascidia lepadiformis</name>
    <dbReference type="NCBI Taxonomy" id="159417"/>
    <lineage>
        <taxon>Eukaryota</taxon>
        <taxon>Metazoa</taxon>
        <taxon>Chordata</taxon>
        <taxon>Tunicata</taxon>
        <taxon>Ascidiacea</taxon>
        <taxon>Aplousobranchia</taxon>
        <taxon>Clavelinidae</taxon>
        <taxon>Clavelina</taxon>
    </lineage>
</organism>
<evidence type="ECO:0000256" key="1">
    <source>
        <dbReference type="SAM" id="Coils"/>
    </source>
</evidence>
<accession>A0ABP0EZ72</accession>
<feature type="coiled-coil region" evidence="1">
    <location>
        <begin position="418"/>
        <end position="522"/>
    </location>
</feature>
<keyword evidence="1" id="KW-0175">Coiled coil</keyword>
<evidence type="ECO:0000256" key="2">
    <source>
        <dbReference type="SAM" id="MobiDB-lite"/>
    </source>
</evidence>
<dbReference type="Proteomes" id="UP001642483">
    <property type="component" value="Unassembled WGS sequence"/>
</dbReference>
<gene>
    <name evidence="3" type="ORF">CVLEPA_LOCUS2457</name>
</gene>
<feature type="region of interest" description="Disordered" evidence="2">
    <location>
        <begin position="749"/>
        <end position="770"/>
    </location>
</feature>
<protein>
    <submittedName>
        <fullName evidence="3">Uncharacterized protein</fullName>
    </submittedName>
</protein>
<proteinExistence type="predicted"/>
<evidence type="ECO:0000313" key="3">
    <source>
        <dbReference type="EMBL" id="CAK8672770.1"/>
    </source>
</evidence>
<name>A0ABP0EZ72_CLALP</name>